<dbReference type="AlphaFoldDB" id="A0A0E9PU55"/>
<organism evidence="1">
    <name type="scientific">Anguilla anguilla</name>
    <name type="common">European freshwater eel</name>
    <name type="synonym">Muraena anguilla</name>
    <dbReference type="NCBI Taxonomy" id="7936"/>
    <lineage>
        <taxon>Eukaryota</taxon>
        <taxon>Metazoa</taxon>
        <taxon>Chordata</taxon>
        <taxon>Craniata</taxon>
        <taxon>Vertebrata</taxon>
        <taxon>Euteleostomi</taxon>
        <taxon>Actinopterygii</taxon>
        <taxon>Neopterygii</taxon>
        <taxon>Teleostei</taxon>
        <taxon>Anguilliformes</taxon>
        <taxon>Anguillidae</taxon>
        <taxon>Anguilla</taxon>
    </lineage>
</organism>
<proteinExistence type="predicted"/>
<name>A0A0E9PU55_ANGAN</name>
<reference evidence="1" key="1">
    <citation type="submission" date="2014-11" db="EMBL/GenBank/DDBJ databases">
        <authorList>
            <person name="Amaro Gonzalez C."/>
        </authorList>
    </citation>
    <scope>NUCLEOTIDE SEQUENCE</scope>
</reference>
<evidence type="ECO:0000313" key="1">
    <source>
        <dbReference type="EMBL" id="JAH07378.1"/>
    </source>
</evidence>
<accession>A0A0E9PU55</accession>
<protein>
    <submittedName>
        <fullName evidence="1">Uncharacterized protein</fullName>
    </submittedName>
</protein>
<dbReference type="EMBL" id="GBXM01101199">
    <property type="protein sequence ID" value="JAH07378.1"/>
    <property type="molecule type" value="Transcribed_RNA"/>
</dbReference>
<reference evidence="1" key="2">
    <citation type="journal article" date="2015" name="Fish Shellfish Immunol.">
        <title>Early steps in the European eel (Anguilla anguilla)-Vibrio vulnificus interaction in the gills: Role of the RtxA13 toxin.</title>
        <authorList>
            <person name="Callol A."/>
            <person name="Pajuelo D."/>
            <person name="Ebbesson L."/>
            <person name="Teles M."/>
            <person name="MacKenzie S."/>
            <person name="Amaro C."/>
        </authorList>
    </citation>
    <scope>NUCLEOTIDE SEQUENCE</scope>
</reference>
<sequence>MSFSGRPSLWQVCCGAIFFPFCNNGFNGAPWDVQSLGYFFY</sequence>